<feature type="chain" id="PRO_5012904700" description="PEP-CTERM protein-sorting domain-containing protein" evidence="1">
    <location>
        <begin position="26"/>
        <end position="336"/>
    </location>
</feature>
<dbReference type="AlphaFoldDB" id="A0A1J1LNS3"/>
<gene>
    <name evidence="2" type="ORF">PL921460003</name>
</gene>
<keyword evidence="3" id="KW-1185">Reference proteome</keyword>
<evidence type="ECO:0008006" key="4">
    <source>
        <dbReference type="Google" id="ProtNLM"/>
    </source>
</evidence>
<dbReference type="RefSeq" id="WP_072716946.1">
    <property type="nucleotide sequence ID" value="NZ_LN889762.1"/>
</dbReference>
<dbReference type="Proteomes" id="UP000184315">
    <property type="component" value="Unassembled WGS sequence"/>
</dbReference>
<name>A0A1J1LNS3_9CYAN</name>
<feature type="signal peptide" evidence="1">
    <location>
        <begin position="1"/>
        <end position="25"/>
    </location>
</feature>
<keyword evidence="1" id="KW-0732">Signal</keyword>
<organism evidence="2 3">
    <name type="scientific">Planktothrix tepida PCC 9214</name>
    <dbReference type="NCBI Taxonomy" id="671072"/>
    <lineage>
        <taxon>Bacteria</taxon>
        <taxon>Bacillati</taxon>
        <taxon>Cyanobacteriota</taxon>
        <taxon>Cyanophyceae</taxon>
        <taxon>Oscillatoriophycideae</taxon>
        <taxon>Oscillatoriales</taxon>
        <taxon>Microcoleaceae</taxon>
        <taxon>Planktothrix</taxon>
    </lineage>
</organism>
<evidence type="ECO:0000256" key="1">
    <source>
        <dbReference type="SAM" id="SignalP"/>
    </source>
</evidence>
<accession>A0A1J1LNS3</accession>
<sequence length="336" mass="36768">MSKTLNQAIPITVVLFLTTTSVTSAATFTTGRTGPDQQHGKNVVEMLPGFSGVSTGKYKIETELRIQSEHAVDRQHPYPLPEPNWQHHHALTPTAFNFSERFFILDSGDVGSEASLLPGIINDLSKLFDPYNSSYDFRFSRQDNARFVLDEIHPWSGKFDIIDDENKTNSFGFSVEILGSGGGINFGWDNPATAPFTMNFSGDVDNPKFTMSYAPGFKMTNGSLFSVNGWVKNDQIDEFGRIRTLGVATVIEDLTLPGGPEVVTFMQAPVYDVTHCSPQQSGNQRNLSSAQADVCSVCQPCHIPEPSFVLGLVAVGALGASPALRRKWQQHNSAST</sequence>
<dbReference type="EMBL" id="CZDF01000166">
    <property type="protein sequence ID" value="CUR33894.1"/>
    <property type="molecule type" value="Genomic_DNA"/>
</dbReference>
<evidence type="ECO:0000313" key="2">
    <source>
        <dbReference type="EMBL" id="CUR33894.1"/>
    </source>
</evidence>
<reference evidence="3" key="1">
    <citation type="submission" date="2015-10" db="EMBL/GenBank/DDBJ databases">
        <authorList>
            <person name="Regsiter A."/>
            <person name="william w."/>
        </authorList>
    </citation>
    <scope>NUCLEOTIDE SEQUENCE [LARGE SCALE GENOMIC DNA]</scope>
</reference>
<proteinExistence type="predicted"/>
<protein>
    <recommendedName>
        <fullName evidence="4">PEP-CTERM protein-sorting domain-containing protein</fullName>
    </recommendedName>
</protein>
<evidence type="ECO:0000313" key="3">
    <source>
        <dbReference type="Proteomes" id="UP000184315"/>
    </source>
</evidence>